<feature type="transmembrane region" description="Helical" evidence="6">
    <location>
        <begin position="319"/>
        <end position="348"/>
    </location>
</feature>
<evidence type="ECO:0000313" key="9">
    <source>
        <dbReference type="Proteomes" id="UP000529728"/>
    </source>
</evidence>
<evidence type="ECO:0000313" key="8">
    <source>
        <dbReference type="EMBL" id="NWR49226.1"/>
    </source>
</evidence>
<organism evidence="8 9">
    <name type="scientific">Regulus satrapa</name>
    <name type="common">Golden-crowned kinglet</name>
    <dbReference type="NCBI Taxonomy" id="13245"/>
    <lineage>
        <taxon>Eukaryota</taxon>
        <taxon>Metazoa</taxon>
        <taxon>Chordata</taxon>
        <taxon>Craniata</taxon>
        <taxon>Vertebrata</taxon>
        <taxon>Euteleostomi</taxon>
        <taxon>Archelosauria</taxon>
        <taxon>Archosauria</taxon>
        <taxon>Dinosauria</taxon>
        <taxon>Saurischia</taxon>
        <taxon>Theropoda</taxon>
        <taxon>Coelurosauria</taxon>
        <taxon>Aves</taxon>
        <taxon>Neognathae</taxon>
        <taxon>Neoaves</taxon>
        <taxon>Telluraves</taxon>
        <taxon>Australaves</taxon>
        <taxon>Passeriformes</taxon>
        <taxon>Regulidae</taxon>
        <taxon>Regulus</taxon>
    </lineage>
</organism>
<proteinExistence type="inferred from homology"/>
<evidence type="ECO:0000256" key="6">
    <source>
        <dbReference type="RuleBase" id="RU310713"/>
    </source>
</evidence>
<keyword evidence="3 6" id="KW-0812">Transmembrane</keyword>
<name>A0A7K4XRI5_REGSA</name>
<comment type="caution">
    <text evidence="8">The sequence shown here is derived from an EMBL/GenBank/DDBJ whole genome shotgun (WGS) entry which is preliminary data.</text>
</comment>
<dbReference type="EMBL" id="VWZN01014785">
    <property type="protein sequence ID" value="NWR49226.1"/>
    <property type="molecule type" value="Genomic_DNA"/>
</dbReference>
<dbReference type="Pfam" id="PF07810">
    <property type="entry name" value="TMC"/>
    <property type="match status" value="1"/>
</dbReference>
<dbReference type="PANTHER" id="PTHR23302:SF4">
    <property type="entry name" value="TRANSMEMBRANE CHANNEL-LIKE PROTEIN 6"/>
    <property type="match status" value="1"/>
</dbReference>
<dbReference type="GO" id="GO:0008381">
    <property type="term" value="F:mechanosensitive monoatomic ion channel activity"/>
    <property type="evidence" value="ECO:0007669"/>
    <property type="project" value="TreeGrafter"/>
</dbReference>
<dbReference type="OrthoDB" id="1936208at2759"/>
<comment type="similarity">
    <text evidence="2 6">Belongs to the TMC family.</text>
</comment>
<keyword evidence="4 6" id="KW-1133">Transmembrane helix</keyword>
<comment type="subcellular location">
    <subcellularLocation>
        <location evidence="1 6">Membrane</location>
        <topology evidence="1 6">Multi-pass membrane protein</topology>
    </subcellularLocation>
</comment>
<gene>
    <name evidence="8" type="primary">Tmc6</name>
    <name evidence="8" type="ORF">REGSAT_R14158</name>
</gene>
<evidence type="ECO:0000256" key="3">
    <source>
        <dbReference type="ARBA" id="ARBA00022692"/>
    </source>
</evidence>
<evidence type="ECO:0000256" key="2">
    <source>
        <dbReference type="ARBA" id="ARBA00006510"/>
    </source>
</evidence>
<evidence type="ECO:0000259" key="7">
    <source>
        <dbReference type="Pfam" id="PF07810"/>
    </source>
</evidence>
<feature type="non-terminal residue" evidence="8">
    <location>
        <position position="631"/>
    </location>
</feature>
<feature type="transmembrane region" description="Helical" evidence="6">
    <location>
        <begin position="404"/>
        <end position="427"/>
    </location>
</feature>
<feature type="transmembrane region" description="Helical" evidence="6">
    <location>
        <begin position="447"/>
        <end position="473"/>
    </location>
</feature>
<protein>
    <recommendedName>
        <fullName evidence="6">Transmembrane channel-like protein</fullName>
    </recommendedName>
</protein>
<dbReference type="InterPro" id="IPR012496">
    <property type="entry name" value="TMC_dom"/>
</dbReference>
<evidence type="ECO:0000256" key="5">
    <source>
        <dbReference type="ARBA" id="ARBA00023136"/>
    </source>
</evidence>
<dbReference type="InterPro" id="IPR038900">
    <property type="entry name" value="TMC"/>
</dbReference>
<evidence type="ECO:0000256" key="1">
    <source>
        <dbReference type="ARBA" id="ARBA00004141"/>
    </source>
</evidence>
<feature type="domain" description="TMC" evidence="7">
    <location>
        <begin position="438"/>
        <end position="544"/>
    </location>
</feature>
<reference evidence="8 9" key="1">
    <citation type="submission" date="2019-09" db="EMBL/GenBank/DDBJ databases">
        <title>Bird 10,000 Genomes (B10K) Project - Family phase.</title>
        <authorList>
            <person name="Zhang G."/>
        </authorList>
    </citation>
    <scope>NUCLEOTIDE SEQUENCE [LARGE SCALE GENOMIC DNA]</scope>
    <source>
        <strain evidence="8">B10K-DU-001-18</strain>
        <tissue evidence="8">Muscle</tissue>
    </source>
</reference>
<feature type="transmembrane region" description="Helical" evidence="6">
    <location>
        <begin position="368"/>
        <end position="392"/>
    </location>
</feature>
<evidence type="ECO:0000256" key="4">
    <source>
        <dbReference type="ARBA" id="ARBA00022989"/>
    </source>
</evidence>
<feature type="transmembrane region" description="Helical" evidence="6">
    <location>
        <begin position="235"/>
        <end position="254"/>
    </location>
</feature>
<dbReference type="Proteomes" id="UP000529728">
    <property type="component" value="Unassembled WGS sequence"/>
</dbReference>
<feature type="transmembrane region" description="Helical" evidence="6">
    <location>
        <begin position="545"/>
        <end position="566"/>
    </location>
</feature>
<feature type="transmembrane region" description="Helical" evidence="6">
    <location>
        <begin position="145"/>
        <end position="172"/>
    </location>
</feature>
<dbReference type="PANTHER" id="PTHR23302">
    <property type="entry name" value="TRANSMEMBRANE CHANNEL-RELATED"/>
    <property type="match status" value="1"/>
</dbReference>
<dbReference type="AlphaFoldDB" id="A0A7K4XRI5"/>
<dbReference type="GO" id="GO:0005886">
    <property type="term" value="C:plasma membrane"/>
    <property type="evidence" value="ECO:0007669"/>
    <property type="project" value="InterPro"/>
</dbReference>
<sequence>GRNLGAIISQYCNRTARLRRRSSRPPLQQLCRTARPSLRHYDLETDPTRATLEEKRRLLVKELLSLSPSQCSHMLLTMPLSLAEKRILRAPVQAPAPLLGPFSSPQGCRGLWYRLLSLLRTAQPWHYALKQIGGRFGSSVLSYFLFLKTLLMLNFFSFFILLAFVVVLQAVYPPASVSPQPFTGLELLTGAGYFTHSLLYYGYYSNVTLNDPCTSRPNGSGCPLPAPLLPYNLPLAYLFSVGLSFLVTCILLVYSVSRSFRESVGSSTGDLAIKVFCAWDFKVIQRRSVKLQCENICTQLKELLVEQRSRSRSQSRCQCLGHCVVMLLAWVLALGSVSGCVLALHYFLEHMHAQEQQARGSGRWQQEAILLVLPFVVSLLNALMPHLYNLLAMWEKQDSPVTRVYVAIIRNLILKEVVLILLCYQWLRRSVICSTEECWETCVGQDLYRFMVMDFIFTLLDTLFGELIWRLILEKRLKTKQRPEFDIARNVLELIYGQTLTWLGILFAPLLPAVQMLKLLLLFYIKKTSLMRNCQSPSKPWQASRMSTTFITLLCFPSFLGAAAFLSYTIWSVQPSETCGPFRGLETIYKSGKRWMLVLEQSNPNITWFAWVYQHLLENTWLLFFVSVALM</sequence>
<feature type="non-terminal residue" evidence="8">
    <location>
        <position position="1"/>
    </location>
</feature>
<accession>A0A7K4XRI5</accession>
<keyword evidence="9" id="KW-1185">Reference proteome</keyword>
<keyword evidence="5 6" id="KW-0472">Membrane</keyword>
<feature type="transmembrane region" description="Helical" evidence="6">
    <location>
        <begin position="494"/>
        <end position="525"/>
    </location>
</feature>